<sequence>MSRYIITQIAGPFAVATLILTGIIWLTQALRLLDVVVMQGQSAGTYFVLTMLAMPSVITIILPIAFFFAVLYALHRLYSDSELVVMFSAGISRWGIARPVIFISLAVSLLLVSFSMFLSPAGLREVATRVQEIRTDVITAVIREGQFNNPSQGLTVYVREQGAGGTIQGILVHDNRDPMQPVTYMAENGQLLKSDAGPRLLMFNGNIQRTIKTDEGPSITLLYFDKYTYDLAYLAGDPEDVYYEASERFFHELLWPAEDDVYGQNYYPELFAEAHQRLSTLLHPLMFAAIALASLISAEFNRRGYAVRIIGAVTVAILVRILCLGIQNLTVKTPLLAIALYAVPIAVILVSLAMILRPDLFRKAGVKLRFYRRPVTAEV</sequence>
<accession>A0A081B9F1</accession>
<dbReference type="AlphaFoldDB" id="A0A081B9F1"/>
<comment type="caution">
    <text evidence="7">The sequence shown here is derived from an EMBL/GenBank/DDBJ whole genome shotgun (WGS) entry which is preliminary data.</text>
</comment>
<keyword evidence="8" id="KW-1185">Reference proteome</keyword>
<feature type="transmembrane region" description="Helical" evidence="6">
    <location>
        <begin position="95"/>
        <end position="118"/>
    </location>
</feature>
<evidence type="ECO:0000256" key="5">
    <source>
        <dbReference type="ARBA" id="ARBA00023136"/>
    </source>
</evidence>
<dbReference type="STRING" id="1333998.M2A_1168"/>
<protein>
    <submittedName>
        <fullName evidence="7">Permease YjgP/YjgQ family protein</fullName>
    </submittedName>
</protein>
<dbReference type="EMBL" id="BBIO01000004">
    <property type="protein sequence ID" value="GAK44669.1"/>
    <property type="molecule type" value="Genomic_DNA"/>
</dbReference>
<name>A0A081B9F1_9HYPH</name>
<feature type="transmembrane region" description="Helical" evidence="6">
    <location>
        <begin position="5"/>
        <end position="26"/>
    </location>
</feature>
<organism evidence="7 8">
    <name type="scientific">Tepidicaulis marinus</name>
    <dbReference type="NCBI Taxonomy" id="1333998"/>
    <lineage>
        <taxon>Bacteria</taxon>
        <taxon>Pseudomonadati</taxon>
        <taxon>Pseudomonadota</taxon>
        <taxon>Alphaproteobacteria</taxon>
        <taxon>Hyphomicrobiales</taxon>
        <taxon>Parvibaculaceae</taxon>
        <taxon>Tepidicaulis</taxon>
    </lineage>
</organism>
<evidence type="ECO:0000256" key="1">
    <source>
        <dbReference type="ARBA" id="ARBA00004651"/>
    </source>
</evidence>
<evidence type="ECO:0000313" key="7">
    <source>
        <dbReference type="EMBL" id="GAK44669.1"/>
    </source>
</evidence>
<keyword evidence="2" id="KW-1003">Cell membrane</keyword>
<dbReference type="Pfam" id="PF03739">
    <property type="entry name" value="LptF_LptG"/>
    <property type="match status" value="1"/>
</dbReference>
<evidence type="ECO:0000256" key="3">
    <source>
        <dbReference type="ARBA" id="ARBA00022692"/>
    </source>
</evidence>
<dbReference type="GO" id="GO:0043190">
    <property type="term" value="C:ATP-binding cassette (ABC) transporter complex"/>
    <property type="evidence" value="ECO:0007669"/>
    <property type="project" value="InterPro"/>
</dbReference>
<dbReference type="PANTHER" id="PTHR33529:SF6">
    <property type="entry name" value="YJGP_YJGQ FAMILY PERMEASE"/>
    <property type="match status" value="1"/>
</dbReference>
<feature type="transmembrane region" description="Helical" evidence="6">
    <location>
        <begin position="281"/>
        <end position="298"/>
    </location>
</feature>
<reference evidence="7 8" key="1">
    <citation type="submission" date="2014-07" db="EMBL/GenBank/DDBJ databases">
        <title>Tepidicaulis marinum gen. nov., sp. nov., a novel marine bacterium denitrifying nitrate to nitrous oxide strictly under microaerobic conditions.</title>
        <authorList>
            <person name="Takeuchi M."/>
            <person name="Yamagishi T."/>
            <person name="Kamagata Y."/>
            <person name="Oshima K."/>
            <person name="Hattori M."/>
            <person name="Katayama T."/>
            <person name="Hanada S."/>
            <person name="Tamaki H."/>
            <person name="Marumo K."/>
            <person name="Maeda H."/>
            <person name="Nedachi M."/>
            <person name="Iwasaki W."/>
            <person name="Suwa Y."/>
            <person name="Sakata S."/>
        </authorList>
    </citation>
    <scope>NUCLEOTIDE SEQUENCE [LARGE SCALE GENOMIC DNA]</scope>
    <source>
        <strain evidence="7 8">MA2</strain>
    </source>
</reference>
<keyword evidence="4 6" id="KW-1133">Transmembrane helix</keyword>
<keyword evidence="5 6" id="KW-0472">Membrane</keyword>
<evidence type="ECO:0000313" key="8">
    <source>
        <dbReference type="Proteomes" id="UP000028702"/>
    </source>
</evidence>
<dbReference type="InterPro" id="IPR005495">
    <property type="entry name" value="LptG/LptF_permease"/>
</dbReference>
<evidence type="ECO:0000256" key="6">
    <source>
        <dbReference type="SAM" id="Phobius"/>
    </source>
</evidence>
<dbReference type="GO" id="GO:0055085">
    <property type="term" value="P:transmembrane transport"/>
    <property type="evidence" value="ECO:0007669"/>
    <property type="project" value="InterPro"/>
</dbReference>
<dbReference type="InterPro" id="IPR030922">
    <property type="entry name" value="LptF"/>
</dbReference>
<dbReference type="NCBIfam" id="TIGR04407">
    <property type="entry name" value="LptF_YjgP"/>
    <property type="match status" value="1"/>
</dbReference>
<proteinExistence type="predicted"/>
<feature type="transmembrane region" description="Helical" evidence="6">
    <location>
        <begin position="335"/>
        <end position="356"/>
    </location>
</feature>
<feature type="transmembrane region" description="Helical" evidence="6">
    <location>
        <begin position="46"/>
        <end position="74"/>
    </location>
</feature>
<dbReference type="eggNOG" id="COG0795">
    <property type="taxonomic scope" value="Bacteria"/>
</dbReference>
<dbReference type="PANTHER" id="PTHR33529">
    <property type="entry name" value="SLR0882 PROTEIN-RELATED"/>
    <property type="match status" value="1"/>
</dbReference>
<evidence type="ECO:0000256" key="4">
    <source>
        <dbReference type="ARBA" id="ARBA00022989"/>
    </source>
</evidence>
<dbReference type="GO" id="GO:0015920">
    <property type="term" value="P:lipopolysaccharide transport"/>
    <property type="evidence" value="ECO:0007669"/>
    <property type="project" value="TreeGrafter"/>
</dbReference>
<comment type="subcellular location">
    <subcellularLocation>
        <location evidence="1">Cell membrane</location>
        <topology evidence="1">Multi-pass membrane protein</topology>
    </subcellularLocation>
</comment>
<evidence type="ECO:0000256" key="2">
    <source>
        <dbReference type="ARBA" id="ARBA00022475"/>
    </source>
</evidence>
<feature type="transmembrane region" description="Helical" evidence="6">
    <location>
        <begin position="305"/>
        <end position="329"/>
    </location>
</feature>
<keyword evidence="3 6" id="KW-0812">Transmembrane</keyword>
<gene>
    <name evidence="7" type="ORF">M2A_1168</name>
</gene>
<dbReference type="Proteomes" id="UP000028702">
    <property type="component" value="Unassembled WGS sequence"/>
</dbReference>